<sequence>MRKGKLDCCHHRVYPKQAVMKYSTYLLILISCCFAPNLVCGEIDDLYIAAFNVEMFGQSKMSDSDVVDVLTQIVHRYDIILIQEIRDIAGTAILDLLSEVNSVSDSEYLIATSNRLGRSSSKEQYAFLYSPTFTTKKDIPFLPLTKFVLFLLFSAERTPSFILIFVLLFRPKFIFPPYKTSLHSTEGAEAHSVHILYVLRT</sequence>
<dbReference type="Gene3D" id="3.60.10.10">
    <property type="entry name" value="Endonuclease/exonuclease/phosphatase"/>
    <property type="match status" value="1"/>
</dbReference>
<organism evidence="6 7">
    <name type="scientific">Saccoglossus kowalevskii</name>
    <name type="common">Acorn worm</name>
    <dbReference type="NCBI Taxonomy" id="10224"/>
    <lineage>
        <taxon>Eukaryota</taxon>
        <taxon>Metazoa</taxon>
        <taxon>Hemichordata</taxon>
        <taxon>Enteropneusta</taxon>
        <taxon>Harrimaniidae</taxon>
        <taxon>Saccoglossus</taxon>
    </lineage>
</organism>
<comment type="similarity">
    <text evidence="1">Belongs to the DNase I family.</text>
</comment>
<dbReference type="InterPro" id="IPR005135">
    <property type="entry name" value="Endo/exonuclease/phosphatase"/>
</dbReference>
<dbReference type="Proteomes" id="UP000694865">
    <property type="component" value="Unplaced"/>
</dbReference>
<keyword evidence="4" id="KW-0472">Membrane</keyword>
<evidence type="ECO:0000313" key="7">
    <source>
        <dbReference type="RefSeq" id="XP_006819419.1"/>
    </source>
</evidence>
<accession>A0ABM0MHC8</accession>
<proteinExistence type="inferred from homology"/>
<keyword evidence="6" id="KW-1185">Reference proteome</keyword>
<dbReference type="PRINTS" id="PR00130">
    <property type="entry name" value="DNASEI"/>
</dbReference>
<dbReference type="RefSeq" id="XP_006819419.1">
    <property type="nucleotide sequence ID" value="XM_006819356.1"/>
</dbReference>
<evidence type="ECO:0000313" key="6">
    <source>
        <dbReference type="Proteomes" id="UP000694865"/>
    </source>
</evidence>
<keyword evidence="4" id="KW-0812">Transmembrane</keyword>
<dbReference type="Pfam" id="PF03372">
    <property type="entry name" value="Exo_endo_phos"/>
    <property type="match status" value="1"/>
</dbReference>
<dbReference type="PANTHER" id="PTHR11371:SF31">
    <property type="entry name" value="EXTRACELLULAR NUCLEASE"/>
    <property type="match status" value="1"/>
</dbReference>
<evidence type="ECO:0000259" key="5">
    <source>
        <dbReference type="Pfam" id="PF03372"/>
    </source>
</evidence>
<dbReference type="PANTHER" id="PTHR11371">
    <property type="entry name" value="DEOXYRIBONUCLEASE"/>
    <property type="match status" value="1"/>
</dbReference>
<keyword evidence="3" id="KW-0378">Hydrolase</keyword>
<feature type="domain" description="Endonuclease/exonuclease/phosphatase" evidence="5">
    <location>
        <begin position="50"/>
        <end position="162"/>
    </location>
</feature>
<protein>
    <submittedName>
        <fullName evidence="7">Uncharacterized protein LOC102808425</fullName>
    </submittedName>
</protein>
<gene>
    <name evidence="7" type="primary">LOC102808425</name>
</gene>
<dbReference type="SMART" id="SM00476">
    <property type="entry name" value="DNaseIc"/>
    <property type="match status" value="1"/>
</dbReference>
<evidence type="ECO:0000256" key="2">
    <source>
        <dbReference type="ARBA" id="ARBA00022722"/>
    </source>
</evidence>
<evidence type="ECO:0000256" key="1">
    <source>
        <dbReference type="ARBA" id="ARBA00007359"/>
    </source>
</evidence>
<evidence type="ECO:0000256" key="3">
    <source>
        <dbReference type="ARBA" id="ARBA00022801"/>
    </source>
</evidence>
<feature type="transmembrane region" description="Helical" evidence="4">
    <location>
        <begin position="147"/>
        <end position="169"/>
    </location>
</feature>
<reference evidence="7" key="1">
    <citation type="submission" date="2025-08" db="UniProtKB">
        <authorList>
            <consortium name="RefSeq"/>
        </authorList>
    </citation>
    <scope>IDENTIFICATION</scope>
    <source>
        <tissue evidence="7">Testes</tissue>
    </source>
</reference>
<dbReference type="PROSITE" id="PS51257">
    <property type="entry name" value="PROKAR_LIPOPROTEIN"/>
    <property type="match status" value="1"/>
</dbReference>
<name>A0ABM0MHC8_SACKO</name>
<dbReference type="GeneID" id="102808425"/>
<keyword evidence="2" id="KW-0540">Nuclease</keyword>
<evidence type="ECO:0000256" key="4">
    <source>
        <dbReference type="SAM" id="Phobius"/>
    </source>
</evidence>
<keyword evidence="4" id="KW-1133">Transmembrane helix</keyword>
<dbReference type="InterPro" id="IPR036691">
    <property type="entry name" value="Endo/exonu/phosph_ase_sf"/>
</dbReference>
<dbReference type="InterPro" id="IPR016202">
    <property type="entry name" value="DNase_I"/>
</dbReference>
<dbReference type="SUPFAM" id="SSF56219">
    <property type="entry name" value="DNase I-like"/>
    <property type="match status" value="1"/>
</dbReference>